<dbReference type="STRING" id="407022.SAMN05661044_00632"/>
<dbReference type="SMART" id="SM00490">
    <property type="entry name" value="HELICc"/>
    <property type="match status" value="1"/>
</dbReference>
<reference evidence="5" key="1">
    <citation type="submission" date="2016-10" db="EMBL/GenBank/DDBJ databases">
        <authorList>
            <person name="Varghese N."/>
            <person name="Submissions S."/>
        </authorList>
    </citation>
    <scope>NUCLEOTIDE SEQUENCE [LARGE SCALE GENOMIC DNA]</scope>
    <source>
        <strain evidence="5">DSM 18733</strain>
    </source>
</reference>
<feature type="coiled-coil region" evidence="2">
    <location>
        <begin position="1736"/>
        <end position="1794"/>
    </location>
</feature>
<evidence type="ECO:0000256" key="1">
    <source>
        <dbReference type="ARBA" id="ARBA00006594"/>
    </source>
</evidence>
<dbReference type="PANTHER" id="PTHR41313:SF1">
    <property type="entry name" value="DNA METHYLASE ADENINE-SPECIFIC DOMAIN-CONTAINING PROTEIN"/>
    <property type="match status" value="1"/>
</dbReference>
<dbReference type="InterPro" id="IPR027417">
    <property type="entry name" value="P-loop_NTPase"/>
</dbReference>
<organism evidence="4 5">
    <name type="scientific">Olivibacter domesticus</name>
    <name type="common">Pseudosphingobacterium domesticum</name>
    <dbReference type="NCBI Taxonomy" id="407022"/>
    <lineage>
        <taxon>Bacteria</taxon>
        <taxon>Pseudomonadati</taxon>
        <taxon>Bacteroidota</taxon>
        <taxon>Sphingobacteriia</taxon>
        <taxon>Sphingobacteriales</taxon>
        <taxon>Sphingobacteriaceae</taxon>
        <taxon>Olivibacter</taxon>
    </lineage>
</organism>
<comment type="similarity">
    <text evidence="1">Belongs to the N(4)/N(6)-methyltransferase family.</text>
</comment>
<dbReference type="Proteomes" id="UP000199421">
    <property type="component" value="Unassembled WGS sequence"/>
</dbReference>
<dbReference type="InterPro" id="IPR003356">
    <property type="entry name" value="DNA_methylase_A-5"/>
</dbReference>
<dbReference type="Gene3D" id="3.40.50.150">
    <property type="entry name" value="Vaccinia Virus protein VP39"/>
    <property type="match status" value="1"/>
</dbReference>
<evidence type="ECO:0000313" key="5">
    <source>
        <dbReference type="Proteomes" id="UP000199421"/>
    </source>
</evidence>
<dbReference type="OrthoDB" id="9815272at2"/>
<dbReference type="PANTHER" id="PTHR41313">
    <property type="entry name" value="ADENINE-SPECIFIC METHYLTRANSFERASE"/>
    <property type="match status" value="1"/>
</dbReference>
<keyword evidence="2" id="KW-0175">Coiled coil</keyword>
<dbReference type="Pfam" id="PF00271">
    <property type="entry name" value="Helicase_C"/>
    <property type="match status" value="1"/>
</dbReference>
<dbReference type="InterPro" id="IPR029063">
    <property type="entry name" value="SAM-dependent_MTases_sf"/>
</dbReference>
<feature type="domain" description="Helicase C-terminal" evidence="3">
    <location>
        <begin position="1371"/>
        <end position="1523"/>
    </location>
</feature>
<feature type="coiled-coil region" evidence="2">
    <location>
        <begin position="1073"/>
        <end position="1130"/>
    </location>
</feature>
<dbReference type="GO" id="GO:0032259">
    <property type="term" value="P:methylation"/>
    <property type="evidence" value="ECO:0007669"/>
    <property type="project" value="UniProtKB-KW"/>
</dbReference>
<evidence type="ECO:0000313" key="4">
    <source>
        <dbReference type="EMBL" id="SEK59266.1"/>
    </source>
</evidence>
<dbReference type="PROSITE" id="PS51194">
    <property type="entry name" value="HELICASE_CTER"/>
    <property type="match status" value="1"/>
</dbReference>
<name>A0A1H7I9U5_OLID1</name>
<dbReference type="InterPro" id="IPR014001">
    <property type="entry name" value="Helicase_ATP-bd"/>
</dbReference>
<sequence length="1843" mass="210557">MGYSASSKLKDNITALEIAFNQQQGQVFTAEQLEALRRYAGFGGIKAVLFGEGSREAWSSKGAIAADMQLYDDVQRLFQLINQHVEFPKAVVESMQQSVLTSFYTPAFLPAAVFSSLKEAHIHPTAIYEPSAGVGIFMDEAIKAFPSIEKVTGVEKDYLTAMILHCITSSYPPEIACNIKFGGFEETSNEENGKFDIITSNIPFGNIRVFDPAIKDKSLSERIHNYFFVKGIDKVRDGGLLIYLTTDGFLNSPGNEKVRRYLFERTNFVSLTVLPDNLMKETGNTEAPTELLIVQKDSSKSGLSKDEELLLQTTMLENEFGEFTLNKYRADHPQLLLGDVVEDGKNQYGQAHVRLWQTGNIEQLSAPLREILARDFMKRLDKEAFKITESPLVAPVQLPVPVQGTKLFEFREMPAKKDLGANVQLGLFDAIQPENINRALDYIGRADEDIILKNSAKVVGIIRTTERPDHESVILMTARNKRNAHYLYRVISNVSGPIHTVNWMHASNFSEELQSLSGQLREYSYSYQFEGDRSLEQYLALAKERPNVLKELRAYYKEGTLVVDDRNVGIIRQIDTAAGEATYDPISVSGKSYGVYAKYVSVRSCYLALVGEQSNGGQEPEKLREKLQEEYEAFVSRYGQMNQKENRRLIERDEAWGWLMLSSLERREEEKYVTADIVTTPILEVQEALQLDSPLEALAVCLNRFGRVDIPFIASTCNQTEEDTIEHLGDKVYVNPATNRWETNDEYLSGNVVEKLSLAESVLKQHPEDIQLRRSYEAIKGSQPEKVPFELLDFNLGERWIPTEYYERYLKELLDTDVRINYFNSIDNFIVDINRPNSKCETEFRINPKSGKTMNAHTLVEHALENTTPFFTYAVEEHGGTVRKPDNDATQLAHQKIEQIRKGFVEWLSALNKEEKEKLENLYNRIFNCYVLREYDGSHLTFPGLDTKALNIETPYSSQKNATWRFLQNNGGLADHEVGLGKTLTMILTAQEMRRFGIAKKPMILALNANVGEIALTYRQAYPHARVLAPSEKDFTPKNRQRLFHEIKNNNFDCIIITHDQFMKIQQSFEVQQQIFQDELDHVELNLETAEQLGEERVSKTVLKGLEVRKNNLTARLKDIQHAMQEKKDKLITFSDMGIDHLIVDESHKFKNLTYSTRHNRVSGLGNPEGSQKALNLLFAIRTLQLERGTDLCATFLSGTPISNSLTEMYLIFKYLRPNEMRKQHIENFDAWAAVYAKKSVDYEFSVTNEIIAKERFRLFIKVPELQVFYNQIADYQTAAHINLDKPQLEEKLVNLKPSDAQIEFTDRLMQFAKTGDGTLIGRGPLSKEEDKSRMLLATNAAKKMAIDMRLIDPYRYGDDPNNKVNSCADNVFDIYQRTREHRGTQIVFCDIGTPGTKGFNLYNALLEKLVERGVPINEITFAHSWPRHKRKELFAQMNAGKICFLFGSTDKAGTGLNVQERIVAMHHLDIPWKPSELDQRNGRGARQGNQIAKAYYENKVLNFIYATERSLDNYKFNLLKTKQLFISQMRSGKMLGRTIDEGAMDEQTGVSFNEYIAILSGDTSLLEKSRLEKMIMSLEGLHGAYQREMLQHMRELTGIEGKYEQQKNILEWVSADKEVYLQHLQRGKDNVKLNPLSLYGYQGTDVEHIALYLNQVHKEYVPDGKGDRSLGTLYGFELFIGCKIPSERDRFFNNALPFNYFYAKREGSEVKYTTHNGQPFEDSATLTAKIFLNAIDKTTDLAEKYSREVERFEDRMGVLKNLLKKTFPQQEELNEMKKELQILSAKIMDGIQERKSTEEPVEVAPVEKPVVPMVADMEIDIGKIIPINGEDEHVGRRISRRV</sequence>
<dbReference type="InterPro" id="IPR052933">
    <property type="entry name" value="DNA_Protect_Modify"/>
</dbReference>
<evidence type="ECO:0000256" key="2">
    <source>
        <dbReference type="SAM" id="Coils"/>
    </source>
</evidence>
<keyword evidence="4" id="KW-0808">Transferase</keyword>
<dbReference type="SMART" id="SM00487">
    <property type="entry name" value="DEXDc"/>
    <property type="match status" value="1"/>
</dbReference>
<dbReference type="Pfam" id="PF02384">
    <property type="entry name" value="N6_Mtase"/>
    <property type="match status" value="1"/>
</dbReference>
<dbReference type="Gene3D" id="3.40.50.300">
    <property type="entry name" value="P-loop containing nucleotide triphosphate hydrolases"/>
    <property type="match status" value="2"/>
</dbReference>
<evidence type="ECO:0000259" key="3">
    <source>
        <dbReference type="PROSITE" id="PS51194"/>
    </source>
</evidence>
<accession>A0A1H7I9U5</accession>
<proteinExistence type="inferred from homology"/>
<dbReference type="SUPFAM" id="SSF52540">
    <property type="entry name" value="P-loop containing nucleoside triphosphate hydrolases"/>
    <property type="match status" value="2"/>
</dbReference>
<dbReference type="RefSeq" id="WP_093318186.1">
    <property type="nucleotide sequence ID" value="NZ_FOAF01000001.1"/>
</dbReference>
<dbReference type="GO" id="GO:0008170">
    <property type="term" value="F:N-methyltransferase activity"/>
    <property type="evidence" value="ECO:0007669"/>
    <property type="project" value="InterPro"/>
</dbReference>
<dbReference type="InterPro" id="IPR001650">
    <property type="entry name" value="Helicase_C-like"/>
</dbReference>
<dbReference type="GO" id="GO:0003677">
    <property type="term" value="F:DNA binding"/>
    <property type="evidence" value="ECO:0007669"/>
    <property type="project" value="InterPro"/>
</dbReference>
<keyword evidence="4" id="KW-0489">Methyltransferase</keyword>
<keyword evidence="5" id="KW-1185">Reference proteome</keyword>
<protein>
    <submittedName>
        <fullName evidence="4">Adenine-specific DNA methylase, N12 class</fullName>
    </submittedName>
</protein>
<dbReference type="SUPFAM" id="SSF53335">
    <property type="entry name" value="S-adenosyl-L-methionine-dependent methyltransferases"/>
    <property type="match status" value="1"/>
</dbReference>
<dbReference type="EMBL" id="FOAF01000001">
    <property type="protein sequence ID" value="SEK59266.1"/>
    <property type="molecule type" value="Genomic_DNA"/>
</dbReference>
<gene>
    <name evidence="4" type="ORF">SAMN05661044_00632</name>
</gene>